<sequence length="689" mass="77458">MGGNKKKVAKSQKSPPKKKQKNKVFTVKHAKKDDLSDHSDILEDEEVKGHEEFDEDEQDFGTGSEISSDGDDPLADDFLQGSDDEEKGLGSDSGSDSDESDIEEKSRAIDADRDRADKEAMEEMQLNIKEESDEFRLPTKEEIEEEARQPPDLSNLQRRIKEIVRVVSNFKALRQEGRTRKDYIEQLMKDISSYYGYNDFLIGALMFPVVELLELIEAFEKPRPICLRTNSLKTRRRDLADVLINRGVNLDPLSKWSKVGLVVYDSQVPIGATPEYMAGFYMDAHVVLLQLQSASSFLPVMALAPQEKERIIDMAAAPGGKTTYIAALMKNSGIIFANEMKAPRLKSLTANLHRMGVTNTVVCNYNGKELPKVLGVNGADRVLLDAPCSGTGVISKDESVKNSKSFDEIQKCAHLQKQLILAAIDMVDANSKSGGYIVYSTCSIMVAENEAVVDYALKKRNVKLVSCGLDFGRPGFFRFREQRFHPSLEKTRRFYPHVHNMDGFFVAKVWLDLDSIVTMEAIGCNFINLPSKRGKTKTKSGIWTVWNDLQFHELVVEDWLKKVSNAKLAAELSEPSETVEQGSGTNESDGENNAEELTVGTAKEIEVLENSVIENGREKSLATAQKEKKGKFLPRERGRKRKFPSRDEISKARSVRAYNLRAYWIRSVRAFWIKSVRIKVLNLTHVHAG</sequence>
<dbReference type="PROSITE" id="PS51686">
    <property type="entry name" value="SAM_MT_RSMB_NOP"/>
    <property type="match status" value="1"/>
</dbReference>
<reference evidence="12 13" key="1">
    <citation type="journal article" date="2019" name="Plant Biotechnol. J.">
        <title>The red bayberry genome and genetic basis of sex determination.</title>
        <authorList>
            <person name="Jia H.M."/>
            <person name="Jia H.J."/>
            <person name="Cai Q.L."/>
            <person name="Wang Y."/>
            <person name="Zhao H.B."/>
            <person name="Yang W.F."/>
            <person name="Wang G.Y."/>
            <person name="Li Y.H."/>
            <person name="Zhan D.L."/>
            <person name="Shen Y.T."/>
            <person name="Niu Q.F."/>
            <person name="Chang L."/>
            <person name="Qiu J."/>
            <person name="Zhao L."/>
            <person name="Xie H.B."/>
            <person name="Fu W.Y."/>
            <person name="Jin J."/>
            <person name="Li X.W."/>
            <person name="Jiao Y."/>
            <person name="Zhou C.C."/>
            <person name="Tu T."/>
            <person name="Chai C.Y."/>
            <person name="Gao J.L."/>
            <person name="Fan L.J."/>
            <person name="van de Weg E."/>
            <person name="Wang J.Y."/>
            <person name="Gao Z.S."/>
        </authorList>
    </citation>
    <scope>NUCLEOTIDE SEQUENCE [LARGE SCALE GENOMIC DNA]</scope>
    <source>
        <tissue evidence="12">Leaves</tissue>
    </source>
</reference>
<dbReference type="InterPro" id="IPR029063">
    <property type="entry name" value="SAM-dependent_MTases_sf"/>
</dbReference>
<feature type="binding site" evidence="9">
    <location>
        <position position="385"/>
    </location>
    <ligand>
        <name>S-adenosyl-L-methionine</name>
        <dbReference type="ChEBI" id="CHEBI:59789"/>
    </ligand>
</feature>
<dbReference type="GO" id="GO:0003723">
    <property type="term" value="F:RNA binding"/>
    <property type="evidence" value="ECO:0007669"/>
    <property type="project" value="UniProtKB-UniRule"/>
</dbReference>
<feature type="compositionally biased region" description="Basic and acidic residues" evidence="10">
    <location>
        <begin position="31"/>
        <end position="51"/>
    </location>
</feature>
<feature type="domain" description="SAM-dependent MTase RsmB/NOP-type" evidence="11">
    <location>
        <begin position="215"/>
        <end position="512"/>
    </location>
</feature>
<dbReference type="InterPro" id="IPR001678">
    <property type="entry name" value="MeTrfase_RsmB-F_NOP2_dom"/>
</dbReference>
<comment type="caution">
    <text evidence="9">Lacks conserved residue(s) required for the propagation of feature annotation.</text>
</comment>
<dbReference type="InterPro" id="IPR023273">
    <property type="entry name" value="RCMT_NOP2"/>
</dbReference>
<keyword evidence="5 9" id="KW-0808">Transferase</keyword>
<evidence type="ECO:0000256" key="8">
    <source>
        <dbReference type="ARBA" id="ARBA00023242"/>
    </source>
</evidence>
<dbReference type="AlphaFoldDB" id="A0A6A1VQ89"/>
<keyword evidence="7 9" id="KW-0694">RNA-binding</keyword>
<comment type="subcellular location">
    <subcellularLocation>
        <location evidence="1">Nucleus</location>
        <location evidence="1">Nucleolus</location>
    </subcellularLocation>
</comment>
<comment type="similarity">
    <text evidence="2 9">Belongs to the class I-like SAM-binding methyltransferase superfamily. RsmB/NOP family.</text>
</comment>
<dbReference type="SUPFAM" id="SSF53335">
    <property type="entry name" value="S-adenosyl-L-methionine-dependent methyltransferases"/>
    <property type="match status" value="1"/>
</dbReference>
<accession>A0A6A1VQ89</accession>
<proteinExistence type="inferred from homology"/>
<dbReference type="Pfam" id="PF01189">
    <property type="entry name" value="Methyltr_RsmB-F"/>
    <property type="match status" value="1"/>
</dbReference>
<protein>
    <submittedName>
        <fullName evidence="12">Putative ribosomal RNA methyltransferase NOP2</fullName>
    </submittedName>
</protein>
<keyword evidence="3" id="KW-0690">Ribosome biogenesis</keyword>
<dbReference type="InterPro" id="IPR049560">
    <property type="entry name" value="MeTrfase_RsmB-F_NOP2_cat"/>
</dbReference>
<dbReference type="Gene3D" id="3.30.70.1170">
    <property type="entry name" value="Sun protein, domain 3"/>
    <property type="match status" value="1"/>
</dbReference>
<dbReference type="GO" id="GO:0005730">
    <property type="term" value="C:nucleolus"/>
    <property type="evidence" value="ECO:0007669"/>
    <property type="project" value="UniProtKB-SubCell"/>
</dbReference>
<evidence type="ECO:0000256" key="3">
    <source>
        <dbReference type="ARBA" id="ARBA00022517"/>
    </source>
</evidence>
<dbReference type="OrthoDB" id="427002at2759"/>
<dbReference type="Gene3D" id="3.40.50.150">
    <property type="entry name" value="Vaccinia Virus protein VP39"/>
    <property type="match status" value="1"/>
</dbReference>
<feature type="compositionally biased region" description="Basic residues" evidence="10">
    <location>
        <begin position="1"/>
        <end position="30"/>
    </location>
</feature>
<keyword evidence="8" id="KW-0539">Nucleus</keyword>
<name>A0A6A1VQ89_9ROSI</name>
<dbReference type="PANTHER" id="PTHR22807:SF30">
    <property type="entry name" value="28S RRNA (CYTOSINE(4447)-C(5))-METHYLTRANSFERASE-RELATED"/>
    <property type="match status" value="1"/>
</dbReference>
<evidence type="ECO:0000259" key="11">
    <source>
        <dbReference type="PROSITE" id="PS51686"/>
    </source>
</evidence>
<feature type="region of interest" description="Disordered" evidence="10">
    <location>
        <begin position="571"/>
        <end position="594"/>
    </location>
</feature>
<evidence type="ECO:0000256" key="9">
    <source>
        <dbReference type="PROSITE-ProRule" id="PRU01023"/>
    </source>
</evidence>
<dbReference type="NCBIfam" id="TIGR00446">
    <property type="entry name" value="nop2p"/>
    <property type="match status" value="1"/>
</dbReference>
<feature type="region of interest" description="Disordered" evidence="10">
    <location>
        <begin position="624"/>
        <end position="645"/>
    </location>
</feature>
<feature type="binding site" evidence="9">
    <location>
        <position position="339"/>
    </location>
    <ligand>
        <name>S-adenosyl-L-methionine</name>
        <dbReference type="ChEBI" id="CHEBI:59789"/>
    </ligand>
</feature>
<evidence type="ECO:0000313" key="12">
    <source>
        <dbReference type="EMBL" id="KAB1215079.1"/>
    </source>
</evidence>
<evidence type="ECO:0000256" key="7">
    <source>
        <dbReference type="ARBA" id="ARBA00022884"/>
    </source>
</evidence>
<feature type="compositionally biased region" description="Basic residues" evidence="10">
    <location>
        <begin position="628"/>
        <end position="643"/>
    </location>
</feature>
<keyword evidence="4 9" id="KW-0489">Methyltransferase</keyword>
<dbReference type="GO" id="GO:0009383">
    <property type="term" value="F:rRNA (cytosine-C5-)-methyltransferase activity"/>
    <property type="evidence" value="ECO:0007669"/>
    <property type="project" value="TreeGrafter"/>
</dbReference>
<dbReference type="InterPro" id="IPR011023">
    <property type="entry name" value="Nop2p"/>
</dbReference>
<feature type="compositionally biased region" description="Basic and acidic residues" evidence="10">
    <location>
        <begin position="103"/>
        <end position="119"/>
    </location>
</feature>
<dbReference type="PRINTS" id="PR02012">
    <property type="entry name" value="RCMTNOP2"/>
</dbReference>
<feature type="active site" description="Nucleophile" evidence="9">
    <location>
        <position position="442"/>
    </location>
</feature>
<dbReference type="InterPro" id="IPR023267">
    <property type="entry name" value="RCMT"/>
</dbReference>
<evidence type="ECO:0000313" key="13">
    <source>
        <dbReference type="Proteomes" id="UP000516437"/>
    </source>
</evidence>
<dbReference type="GO" id="GO:0070475">
    <property type="term" value="P:rRNA base methylation"/>
    <property type="evidence" value="ECO:0007669"/>
    <property type="project" value="TreeGrafter"/>
</dbReference>
<feature type="region of interest" description="Disordered" evidence="10">
    <location>
        <begin position="1"/>
        <end position="119"/>
    </location>
</feature>
<feature type="compositionally biased region" description="Polar residues" evidence="10">
    <location>
        <begin position="575"/>
        <end position="587"/>
    </location>
</feature>
<dbReference type="PRINTS" id="PR02008">
    <property type="entry name" value="RCMTFAMILY"/>
</dbReference>
<dbReference type="FunFam" id="3.30.70.1170:FF:000001">
    <property type="entry name" value="Ribosomal RNA methyltransferase Nop2"/>
    <property type="match status" value="1"/>
</dbReference>
<evidence type="ECO:0000256" key="4">
    <source>
        <dbReference type="ARBA" id="ARBA00022603"/>
    </source>
</evidence>
<organism evidence="12 13">
    <name type="scientific">Morella rubra</name>
    <name type="common">Chinese bayberry</name>
    <dbReference type="NCBI Taxonomy" id="262757"/>
    <lineage>
        <taxon>Eukaryota</taxon>
        <taxon>Viridiplantae</taxon>
        <taxon>Streptophyta</taxon>
        <taxon>Embryophyta</taxon>
        <taxon>Tracheophyta</taxon>
        <taxon>Spermatophyta</taxon>
        <taxon>Magnoliopsida</taxon>
        <taxon>eudicotyledons</taxon>
        <taxon>Gunneridae</taxon>
        <taxon>Pentapetalae</taxon>
        <taxon>rosids</taxon>
        <taxon>fabids</taxon>
        <taxon>Fagales</taxon>
        <taxon>Myricaceae</taxon>
        <taxon>Morella</taxon>
    </lineage>
</organism>
<dbReference type="Proteomes" id="UP000516437">
    <property type="component" value="Chromosome 4"/>
</dbReference>
<evidence type="ECO:0000256" key="10">
    <source>
        <dbReference type="SAM" id="MobiDB-lite"/>
    </source>
</evidence>
<comment type="caution">
    <text evidence="12">The sequence shown here is derived from an EMBL/GenBank/DDBJ whole genome shotgun (WGS) entry which is preliminary data.</text>
</comment>
<keyword evidence="13" id="KW-1185">Reference proteome</keyword>
<feature type="binding site" evidence="9">
    <location>
        <begin position="315"/>
        <end position="321"/>
    </location>
    <ligand>
        <name>S-adenosyl-L-methionine</name>
        <dbReference type="ChEBI" id="CHEBI:59789"/>
    </ligand>
</feature>
<evidence type="ECO:0000256" key="2">
    <source>
        <dbReference type="ARBA" id="ARBA00007494"/>
    </source>
</evidence>
<gene>
    <name evidence="12" type="ORF">CJ030_MR4G018537</name>
</gene>
<evidence type="ECO:0000256" key="6">
    <source>
        <dbReference type="ARBA" id="ARBA00022691"/>
    </source>
</evidence>
<keyword evidence="6 9" id="KW-0949">S-adenosyl-L-methionine</keyword>
<dbReference type="PANTHER" id="PTHR22807">
    <property type="entry name" value="NOP2 YEAST -RELATED NOL1/NOP2/FMU SUN DOMAIN-CONTAINING"/>
    <property type="match status" value="1"/>
</dbReference>
<dbReference type="GO" id="GO:0000470">
    <property type="term" value="P:maturation of LSU-rRNA"/>
    <property type="evidence" value="ECO:0007669"/>
    <property type="project" value="TreeGrafter"/>
</dbReference>
<evidence type="ECO:0000256" key="1">
    <source>
        <dbReference type="ARBA" id="ARBA00004604"/>
    </source>
</evidence>
<dbReference type="EMBL" id="RXIC02000022">
    <property type="protein sequence ID" value="KAB1215079.1"/>
    <property type="molecule type" value="Genomic_DNA"/>
</dbReference>
<evidence type="ECO:0000256" key="5">
    <source>
        <dbReference type="ARBA" id="ARBA00022679"/>
    </source>
</evidence>